<feature type="domain" description="HTH tetR-type" evidence="3">
    <location>
        <begin position="9"/>
        <end position="69"/>
    </location>
</feature>
<dbReference type="PANTHER" id="PTHR30055:SF187">
    <property type="entry name" value="TRANSCRIPTIONAL REGULATORY PROTEIN"/>
    <property type="match status" value="1"/>
</dbReference>
<accession>A0ABV8T869</accession>
<dbReference type="InterPro" id="IPR036271">
    <property type="entry name" value="Tet_transcr_reg_TetR-rel_C_sf"/>
</dbReference>
<feature type="DNA-binding region" description="H-T-H motif" evidence="2">
    <location>
        <begin position="32"/>
        <end position="51"/>
    </location>
</feature>
<dbReference type="Gene3D" id="1.10.357.10">
    <property type="entry name" value="Tetracycline Repressor, domain 2"/>
    <property type="match status" value="1"/>
</dbReference>
<keyword evidence="5" id="KW-1185">Reference proteome</keyword>
<evidence type="ECO:0000313" key="5">
    <source>
        <dbReference type="Proteomes" id="UP001595824"/>
    </source>
</evidence>
<dbReference type="EMBL" id="JBHSDP010000004">
    <property type="protein sequence ID" value="MFC4326877.1"/>
    <property type="molecule type" value="Genomic_DNA"/>
</dbReference>
<dbReference type="SUPFAM" id="SSF46689">
    <property type="entry name" value="Homeodomain-like"/>
    <property type="match status" value="1"/>
</dbReference>
<evidence type="ECO:0000313" key="4">
    <source>
        <dbReference type="EMBL" id="MFC4326877.1"/>
    </source>
</evidence>
<reference evidence="5" key="1">
    <citation type="journal article" date="2019" name="Int. J. Syst. Evol. Microbiol.">
        <title>The Global Catalogue of Microorganisms (GCM) 10K type strain sequencing project: providing services to taxonomists for standard genome sequencing and annotation.</title>
        <authorList>
            <consortium name="The Broad Institute Genomics Platform"/>
            <consortium name="The Broad Institute Genome Sequencing Center for Infectious Disease"/>
            <person name="Wu L."/>
            <person name="Ma J."/>
        </authorList>
    </citation>
    <scope>NUCLEOTIDE SEQUENCE [LARGE SCALE GENOMIC DNA]</scope>
    <source>
        <strain evidence="5">PCU 347</strain>
    </source>
</reference>
<proteinExistence type="predicted"/>
<evidence type="ECO:0000259" key="3">
    <source>
        <dbReference type="PROSITE" id="PS50977"/>
    </source>
</evidence>
<name>A0ABV8T869_9ACTN</name>
<evidence type="ECO:0000256" key="2">
    <source>
        <dbReference type="PROSITE-ProRule" id="PRU00335"/>
    </source>
</evidence>
<sequence length="197" mass="21110">MSPKQQRGEATADLLLDAALRVYAVTGDNGLTVTAVTAASGVSMGSLYHHFGSIEGLSTALHTRWNSRLLDALLTALLPTRTLHTGVRALVRAYLAFIQEHRDAALFLHSSGTSRDAMRHGRQVHETQEARLAELAGWLGPRVAAGEIAPLPAPLIEALVMGPVVATARRWLSGAGEVDLEEAVRLLPDRICRSLAP</sequence>
<dbReference type="PRINTS" id="PR00455">
    <property type="entry name" value="HTHTETR"/>
</dbReference>
<dbReference type="InterPro" id="IPR050109">
    <property type="entry name" value="HTH-type_TetR-like_transc_reg"/>
</dbReference>
<dbReference type="Proteomes" id="UP001595824">
    <property type="component" value="Unassembled WGS sequence"/>
</dbReference>
<dbReference type="Pfam" id="PF00440">
    <property type="entry name" value="TetR_N"/>
    <property type="match status" value="1"/>
</dbReference>
<dbReference type="PROSITE" id="PS50977">
    <property type="entry name" value="HTH_TETR_2"/>
    <property type="match status" value="1"/>
</dbReference>
<dbReference type="SUPFAM" id="SSF48498">
    <property type="entry name" value="Tetracyclin repressor-like, C-terminal domain"/>
    <property type="match status" value="1"/>
</dbReference>
<dbReference type="InterPro" id="IPR001647">
    <property type="entry name" value="HTH_TetR"/>
</dbReference>
<gene>
    <name evidence="4" type="ORF">ACFPC0_03305</name>
</gene>
<comment type="caution">
    <text evidence="4">The sequence shown here is derived from an EMBL/GenBank/DDBJ whole genome shotgun (WGS) entry which is preliminary data.</text>
</comment>
<dbReference type="RefSeq" id="WP_381736790.1">
    <property type="nucleotide sequence ID" value="NZ_JBHSDP010000004.1"/>
</dbReference>
<organism evidence="4 5">
    <name type="scientific">Streptomyces andamanensis</name>
    <dbReference type="NCBI Taxonomy" id="1565035"/>
    <lineage>
        <taxon>Bacteria</taxon>
        <taxon>Bacillati</taxon>
        <taxon>Actinomycetota</taxon>
        <taxon>Actinomycetes</taxon>
        <taxon>Kitasatosporales</taxon>
        <taxon>Streptomycetaceae</taxon>
        <taxon>Streptomyces</taxon>
    </lineage>
</organism>
<protein>
    <submittedName>
        <fullName evidence="4">TetR/AcrR family transcriptional regulator</fullName>
    </submittedName>
</protein>
<dbReference type="PANTHER" id="PTHR30055">
    <property type="entry name" value="HTH-TYPE TRANSCRIPTIONAL REGULATOR RUTR"/>
    <property type="match status" value="1"/>
</dbReference>
<dbReference type="InterPro" id="IPR009057">
    <property type="entry name" value="Homeodomain-like_sf"/>
</dbReference>
<evidence type="ECO:0000256" key="1">
    <source>
        <dbReference type="ARBA" id="ARBA00023125"/>
    </source>
</evidence>
<keyword evidence="1 2" id="KW-0238">DNA-binding</keyword>